<accession>A0AA86MZA5</accession>
<evidence type="ECO:0000313" key="2">
    <source>
        <dbReference type="Proteomes" id="UP001179121"/>
    </source>
</evidence>
<sequence length="96" mass="10942">MKMKRRVWIILAVVLLGSLVGCGGWRSGYLNDQVGKAGQHDIAQELGKPTHRIPESHGISQWIYQDCPLYQACYVWVLTFDENKVLQTWERAPAQS</sequence>
<dbReference type="RefSeq" id="WP_289268585.1">
    <property type="nucleotide sequence ID" value="NZ_OX365700.1"/>
</dbReference>
<evidence type="ECO:0000313" key="1">
    <source>
        <dbReference type="EMBL" id="CAI4031823.1"/>
    </source>
</evidence>
<dbReference type="Proteomes" id="UP001179121">
    <property type="component" value="Chromosome"/>
</dbReference>
<dbReference type="AlphaFoldDB" id="A0AA86MZA5"/>
<proteinExistence type="predicted"/>
<organism evidence="1 2">
    <name type="scientific">Nitrospira tepida</name>
    <dbReference type="NCBI Taxonomy" id="2973512"/>
    <lineage>
        <taxon>Bacteria</taxon>
        <taxon>Pseudomonadati</taxon>
        <taxon>Nitrospirota</taxon>
        <taxon>Nitrospiria</taxon>
        <taxon>Nitrospirales</taxon>
        <taxon>Nitrospiraceae</taxon>
        <taxon>Nitrospira</taxon>
    </lineage>
</organism>
<protein>
    <submittedName>
        <fullName evidence="1">Uncharacterized protein</fullName>
    </submittedName>
</protein>
<reference evidence="1" key="1">
    <citation type="submission" date="2022-10" db="EMBL/GenBank/DDBJ databases">
        <authorList>
            <person name="Koch H."/>
        </authorList>
    </citation>
    <scope>NUCLEOTIDE SEQUENCE</scope>
    <source>
        <strain evidence="1">DNF</strain>
    </source>
</reference>
<dbReference type="EMBL" id="OX365700">
    <property type="protein sequence ID" value="CAI4031823.1"/>
    <property type="molecule type" value="Genomic_DNA"/>
</dbReference>
<keyword evidence="2" id="KW-1185">Reference proteome</keyword>
<gene>
    <name evidence="1" type="ORF">DNFV4_02243</name>
</gene>
<name>A0AA86MZA5_9BACT</name>
<dbReference type="KEGG" id="nti:DNFV4_02243"/>
<dbReference type="PROSITE" id="PS51257">
    <property type="entry name" value="PROKAR_LIPOPROTEIN"/>
    <property type="match status" value="1"/>
</dbReference>